<gene>
    <name evidence="2" type="ORF">C2E21_7683</name>
</gene>
<keyword evidence="3" id="KW-1185">Reference proteome</keyword>
<proteinExistence type="predicted"/>
<feature type="signal peptide" evidence="1">
    <location>
        <begin position="1"/>
        <end position="17"/>
    </location>
</feature>
<dbReference type="Gene3D" id="2.160.20.10">
    <property type="entry name" value="Single-stranded right-handed beta-helix, Pectin lyase-like"/>
    <property type="match status" value="1"/>
</dbReference>
<sequence length="571" mass="61088">MLRALLLLAACVAVASGARSSDRLRGAADDDADSLAPQTSPLFAEAGELWRPDGPLPDFSFAGYRFGDAELPSPPATKRLADFQGPGVSDSEALQAAVDWANAQPESAGWVVLGLPAGQLTVDRQLNISRPQTVLRGEGAAATTLRLTRSLTDLKGPSNYSEGYWVYSGGLLTLAPPGNAPVMKELLAAVNASTPVPRGSYSLQVSSWGAPALRAGDIVTLVMHGGNGTLGDEIMNHKLDAGPLNANYTARYTSRIASVSGNTVALERPLPWTLRKEMVPALVRRKAPVYDVGLEGFTLQFPYTPYLGHHKELGLNAIHLVATQDCWVRDVGIVNADNGILIEESDRITIANVTLDVTAPRNGPPEGSLGIRLQGDGHWGVRVARSCDVLGTGLHVKAQMVHSLGADDHGMFSVFEACRLERNGSLEMHRALSTQLLFTDISIEDPCKSVRNGGPAAYGPNAGAYTTYWNVRSDTGSHPPPDHNGTPGYAPRDCTFGADLNFIGVAFNPPDELCPTYVHQQAPVVPANLYRAQRARRQRMQAKSLPAGGSTQGPWSRLMQALKRAAFSWHA</sequence>
<comment type="caution">
    <text evidence="2">The sequence shown here is derived from an EMBL/GenBank/DDBJ whole genome shotgun (WGS) entry which is preliminary data.</text>
</comment>
<evidence type="ECO:0000256" key="1">
    <source>
        <dbReference type="SAM" id="SignalP"/>
    </source>
</evidence>
<feature type="chain" id="PRO_5015121234" evidence="1">
    <location>
        <begin position="18"/>
        <end position="571"/>
    </location>
</feature>
<keyword evidence="1" id="KW-0732">Signal</keyword>
<evidence type="ECO:0000313" key="2">
    <source>
        <dbReference type="EMBL" id="PRW33624.1"/>
    </source>
</evidence>
<dbReference type="Proteomes" id="UP000239899">
    <property type="component" value="Unassembled WGS sequence"/>
</dbReference>
<reference evidence="2 3" key="1">
    <citation type="journal article" date="2018" name="Plant J.">
        <title>Genome sequences of Chlorella sorokiniana UTEX 1602 and Micractinium conductrix SAG 241.80: implications to maltose excretion by a green alga.</title>
        <authorList>
            <person name="Arriola M.B."/>
            <person name="Velmurugan N."/>
            <person name="Zhang Y."/>
            <person name="Plunkett M.H."/>
            <person name="Hondzo H."/>
            <person name="Barney B.M."/>
        </authorList>
    </citation>
    <scope>NUCLEOTIDE SEQUENCE [LARGE SCALE GENOMIC DNA]</scope>
    <source>
        <strain evidence="3">UTEX 1602</strain>
    </source>
</reference>
<evidence type="ECO:0000313" key="3">
    <source>
        <dbReference type="Proteomes" id="UP000239899"/>
    </source>
</evidence>
<dbReference type="SUPFAM" id="SSF51126">
    <property type="entry name" value="Pectin lyase-like"/>
    <property type="match status" value="1"/>
</dbReference>
<accession>A0A2P6TH65</accession>
<dbReference type="InterPro" id="IPR012334">
    <property type="entry name" value="Pectin_lyas_fold"/>
</dbReference>
<organism evidence="2 3">
    <name type="scientific">Chlorella sorokiniana</name>
    <name type="common">Freshwater green alga</name>
    <dbReference type="NCBI Taxonomy" id="3076"/>
    <lineage>
        <taxon>Eukaryota</taxon>
        <taxon>Viridiplantae</taxon>
        <taxon>Chlorophyta</taxon>
        <taxon>core chlorophytes</taxon>
        <taxon>Trebouxiophyceae</taxon>
        <taxon>Chlorellales</taxon>
        <taxon>Chlorellaceae</taxon>
        <taxon>Chlorella clade</taxon>
        <taxon>Chlorella</taxon>
    </lineage>
</organism>
<dbReference type="EMBL" id="LHPG02000016">
    <property type="protein sequence ID" value="PRW33624.1"/>
    <property type="molecule type" value="Genomic_DNA"/>
</dbReference>
<dbReference type="OrthoDB" id="508975at2759"/>
<dbReference type="AlphaFoldDB" id="A0A2P6TH65"/>
<dbReference type="InterPro" id="IPR011050">
    <property type="entry name" value="Pectin_lyase_fold/virulence"/>
</dbReference>
<name>A0A2P6TH65_CHLSO</name>
<protein>
    <submittedName>
        <fullName evidence="2">Band 7</fullName>
    </submittedName>
</protein>